<reference evidence="2 3" key="1">
    <citation type="journal article" date="2021" name="Nat. Commun.">
        <title>Genetic determinants of endophytism in the Arabidopsis root mycobiome.</title>
        <authorList>
            <person name="Mesny F."/>
            <person name="Miyauchi S."/>
            <person name="Thiergart T."/>
            <person name="Pickel B."/>
            <person name="Atanasova L."/>
            <person name="Karlsson M."/>
            <person name="Huettel B."/>
            <person name="Barry K.W."/>
            <person name="Haridas S."/>
            <person name="Chen C."/>
            <person name="Bauer D."/>
            <person name="Andreopoulos W."/>
            <person name="Pangilinan J."/>
            <person name="LaButti K."/>
            <person name="Riley R."/>
            <person name="Lipzen A."/>
            <person name="Clum A."/>
            <person name="Drula E."/>
            <person name="Henrissat B."/>
            <person name="Kohler A."/>
            <person name="Grigoriev I.V."/>
            <person name="Martin F.M."/>
            <person name="Hacquard S."/>
        </authorList>
    </citation>
    <scope>NUCLEOTIDE SEQUENCE [LARGE SCALE GENOMIC DNA]</scope>
    <source>
        <strain evidence="2 3">MPI-CAGE-CH-0241</strain>
    </source>
</reference>
<keyword evidence="1" id="KW-0812">Transmembrane</keyword>
<feature type="transmembrane region" description="Helical" evidence="1">
    <location>
        <begin position="222"/>
        <end position="247"/>
    </location>
</feature>
<gene>
    <name evidence="2" type="ORF">B0T10DRAFT_295654</name>
</gene>
<feature type="transmembrane region" description="Helical" evidence="1">
    <location>
        <begin position="186"/>
        <end position="210"/>
    </location>
</feature>
<proteinExistence type="predicted"/>
<name>A0A9P8W8J5_9HYPO</name>
<dbReference type="AlphaFoldDB" id="A0A9P8W8J5"/>
<evidence type="ECO:0000313" key="3">
    <source>
        <dbReference type="Proteomes" id="UP000777438"/>
    </source>
</evidence>
<dbReference type="Proteomes" id="UP000777438">
    <property type="component" value="Unassembled WGS sequence"/>
</dbReference>
<keyword evidence="3" id="KW-1185">Reference proteome</keyword>
<keyword evidence="1" id="KW-0472">Membrane</keyword>
<protein>
    <submittedName>
        <fullName evidence="2">Uncharacterized protein</fullName>
    </submittedName>
</protein>
<feature type="transmembrane region" description="Helical" evidence="1">
    <location>
        <begin position="43"/>
        <end position="63"/>
    </location>
</feature>
<evidence type="ECO:0000256" key="1">
    <source>
        <dbReference type="SAM" id="Phobius"/>
    </source>
</evidence>
<feature type="transmembrane region" description="Helical" evidence="1">
    <location>
        <begin position="6"/>
        <end position="23"/>
    </location>
</feature>
<comment type="caution">
    <text evidence="2">The sequence shown here is derived from an EMBL/GenBank/DDBJ whole genome shotgun (WGS) entry which is preliminary data.</text>
</comment>
<dbReference type="OrthoDB" id="5139341at2759"/>
<feature type="transmembrane region" description="Helical" evidence="1">
    <location>
        <begin position="153"/>
        <end position="174"/>
    </location>
</feature>
<feature type="transmembrane region" description="Helical" evidence="1">
    <location>
        <begin position="115"/>
        <end position="133"/>
    </location>
</feature>
<dbReference type="EMBL" id="JAGPYM010000007">
    <property type="protein sequence ID" value="KAH6892597.1"/>
    <property type="molecule type" value="Genomic_DNA"/>
</dbReference>
<organism evidence="2 3">
    <name type="scientific">Thelonectria olida</name>
    <dbReference type="NCBI Taxonomy" id="1576542"/>
    <lineage>
        <taxon>Eukaryota</taxon>
        <taxon>Fungi</taxon>
        <taxon>Dikarya</taxon>
        <taxon>Ascomycota</taxon>
        <taxon>Pezizomycotina</taxon>
        <taxon>Sordariomycetes</taxon>
        <taxon>Hypocreomycetidae</taxon>
        <taxon>Hypocreales</taxon>
        <taxon>Nectriaceae</taxon>
        <taxon>Thelonectria</taxon>
    </lineage>
</organism>
<keyword evidence="1" id="KW-1133">Transmembrane helix</keyword>
<feature type="transmembrane region" description="Helical" evidence="1">
    <location>
        <begin position="83"/>
        <end position="103"/>
    </location>
</feature>
<accession>A0A9P8W8J5</accession>
<sequence length="268" mass="29364">MGAPNALNAIRIILLILSAASFFPQYRRLLSRRDSLGLAPEYILLNLIVATQQFSLGLFFIVVCDEADMIMHSPPTVGEWLNFAQFTVVWVGHLILFGAYLVYPPSPPGAKPAMFSIYMAFLLISIVPVIFIASLPPSGTDPYGDRSWPGSFYAYGSTMFINPIVTALAIVTYFPQARELKSRSDAGACSVPGLAVQAGVFLVVAIFWPLRMPLPWGVRFSTWYQLVGWATLDNLVFAFVQGVLWCVARRFKGATSEATGETAPLLAA</sequence>
<evidence type="ECO:0000313" key="2">
    <source>
        <dbReference type="EMBL" id="KAH6892597.1"/>
    </source>
</evidence>